<dbReference type="InterPro" id="IPR005814">
    <property type="entry name" value="Aminotrans_3"/>
</dbReference>
<evidence type="ECO:0000313" key="6">
    <source>
        <dbReference type="EMBL" id="ACY13202.1"/>
    </source>
</evidence>
<dbReference type="PANTHER" id="PTHR11986">
    <property type="entry name" value="AMINOTRANSFERASE CLASS III"/>
    <property type="match status" value="1"/>
</dbReference>
<gene>
    <name evidence="6" type="ordered locus">Hoch_0564</name>
</gene>
<dbReference type="GO" id="GO:0042802">
    <property type="term" value="F:identical protein binding"/>
    <property type="evidence" value="ECO:0007669"/>
    <property type="project" value="TreeGrafter"/>
</dbReference>
<dbReference type="EC" id="2.6.1.11" evidence="6"/>
<dbReference type="InterPro" id="IPR049704">
    <property type="entry name" value="Aminotrans_3_PPA_site"/>
</dbReference>
<dbReference type="PANTHER" id="PTHR11986:SF79">
    <property type="entry name" value="ACETYLORNITHINE AMINOTRANSFERASE, MITOCHONDRIAL"/>
    <property type="match status" value="1"/>
</dbReference>
<dbReference type="SUPFAM" id="SSF53383">
    <property type="entry name" value="PLP-dependent transferases"/>
    <property type="match status" value="1"/>
</dbReference>
<dbReference type="InterPro" id="IPR050103">
    <property type="entry name" value="Class-III_PLP-dep_AT"/>
</dbReference>
<dbReference type="eggNOG" id="COG0160">
    <property type="taxonomic scope" value="Bacteria"/>
</dbReference>
<keyword evidence="3 6" id="KW-0808">Transferase</keyword>
<organism evidence="6 7">
    <name type="scientific">Haliangium ochraceum (strain DSM 14365 / JCM 11303 / SMP-2)</name>
    <dbReference type="NCBI Taxonomy" id="502025"/>
    <lineage>
        <taxon>Bacteria</taxon>
        <taxon>Pseudomonadati</taxon>
        <taxon>Myxococcota</taxon>
        <taxon>Polyangia</taxon>
        <taxon>Haliangiales</taxon>
        <taxon>Kofleriaceae</taxon>
        <taxon>Haliangium</taxon>
    </lineage>
</organism>
<dbReference type="EMBL" id="CP001804">
    <property type="protein sequence ID" value="ACY13202.1"/>
    <property type="molecule type" value="Genomic_DNA"/>
</dbReference>
<sequence>MRRVDTPVPGPRSRELIDDLARYECPAITARRARRSEESGVDQDPIVWRRGQGAYIEDVDGNRYLDFTAAFAVSGYGHAHPELVAALSAQAEQLMHGMGDVYPTDVKIAFARALAKITPGALERSIFAQSGADAVEAALKTAAVYSGRRRVLAFHGGYHGLSLGALAVTAYRDSFREPFHSALNHLVTHAPYPNCYRCPFGKQPQSCDTECLRFVRHLLEHPAAGSEGTGAVIVEPIQGRGGCVVPPAGWLEGLAELCRERDLVLIFDEIYTGFARTGKRFAMEHSGVVPDVACLGKGMAGGFPMSAAIGTPKVMDAWGASAGEAIHTGTFLGNPMGCAVGLKAIELLERERYEERAATLGEHLRAGLVALAARFPERLGEVRGRGLMQAVELIASQHSRAPDGALAVAVMRAMLERGVLLLPSGVYGNVLSFTPPFVVTADEIDEMLGVLADALGALGAS</sequence>
<evidence type="ECO:0000256" key="4">
    <source>
        <dbReference type="ARBA" id="ARBA00022898"/>
    </source>
</evidence>
<dbReference type="Gene3D" id="3.90.1150.10">
    <property type="entry name" value="Aspartate Aminotransferase, domain 1"/>
    <property type="match status" value="1"/>
</dbReference>
<dbReference type="CDD" id="cd00610">
    <property type="entry name" value="OAT_like"/>
    <property type="match status" value="1"/>
</dbReference>
<protein>
    <submittedName>
        <fullName evidence="6">Acetylornithine transaminase</fullName>
        <ecNumber evidence="6">2.6.1.11</ecNumber>
    </submittedName>
</protein>
<keyword evidence="4 5" id="KW-0663">Pyridoxal phosphate</keyword>
<reference evidence="6 7" key="1">
    <citation type="journal article" date="2010" name="Stand. Genomic Sci.">
        <title>Complete genome sequence of Haliangium ochraceum type strain (SMP-2).</title>
        <authorList>
            <consortium name="US DOE Joint Genome Institute (JGI-PGF)"/>
            <person name="Ivanova N."/>
            <person name="Daum C."/>
            <person name="Lang E."/>
            <person name="Abt B."/>
            <person name="Kopitz M."/>
            <person name="Saunders E."/>
            <person name="Lapidus A."/>
            <person name="Lucas S."/>
            <person name="Glavina Del Rio T."/>
            <person name="Nolan M."/>
            <person name="Tice H."/>
            <person name="Copeland A."/>
            <person name="Cheng J.F."/>
            <person name="Chen F."/>
            <person name="Bruce D."/>
            <person name="Goodwin L."/>
            <person name="Pitluck S."/>
            <person name="Mavromatis K."/>
            <person name="Pati A."/>
            <person name="Mikhailova N."/>
            <person name="Chen A."/>
            <person name="Palaniappan K."/>
            <person name="Land M."/>
            <person name="Hauser L."/>
            <person name="Chang Y.J."/>
            <person name="Jeffries C.D."/>
            <person name="Detter J.C."/>
            <person name="Brettin T."/>
            <person name="Rohde M."/>
            <person name="Goker M."/>
            <person name="Bristow J."/>
            <person name="Markowitz V."/>
            <person name="Eisen J.A."/>
            <person name="Hugenholtz P."/>
            <person name="Kyrpides N.C."/>
            <person name="Klenk H.P."/>
        </authorList>
    </citation>
    <scope>NUCLEOTIDE SEQUENCE [LARGE SCALE GENOMIC DNA]</scope>
    <source>
        <strain evidence="7">DSM 14365 / CIP 107738 / JCM 11303 / AJ 13395 / SMP-2</strain>
    </source>
</reference>
<dbReference type="KEGG" id="hoh:Hoch_0564"/>
<dbReference type="RefSeq" id="WP_012825829.1">
    <property type="nucleotide sequence ID" value="NC_013440.1"/>
</dbReference>
<evidence type="ECO:0000256" key="2">
    <source>
        <dbReference type="ARBA" id="ARBA00022576"/>
    </source>
</evidence>
<keyword evidence="7" id="KW-1185">Reference proteome</keyword>
<dbReference type="PIRSF" id="PIRSF000521">
    <property type="entry name" value="Transaminase_4ab_Lys_Orn"/>
    <property type="match status" value="1"/>
</dbReference>
<dbReference type="InterPro" id="IPR015422">
    <property type="entry name" value="PyrdxlP-dep_Trfase_small"/>
</dbReference>
<dbReference type="GO" id="GO:0003992">
    <property type="term" value="F:N2-acetyl-L-ornithine:2-oxoglutarate 5-aminotransferase activity"/>
    <property type="evidence" value="ECO:0007669"/>
    <property type="project" value="UniProtKB-EC"/>
</dbReference>
<name>D0LLI5_HALO1</name>
<evidence type="ECO:0000256" key="1">
    <source>
        <dbReference type="ARBA" id="ARBA00001933"/>
    </source>
</evidence>
<evidence type="ECO:0000256" key="5">
    <source>
        <dbReference type="RuleBase" id="RU003560"/>
    </source>
</evidence>
<keyword evidence="2 6" id="KW-0032">Aminotransferase</keyword>
<dbReference type="InterPro" id="IPR015424">
    <property type="entry name" value="PyrdxlP-dep_Trfase"/>
</dbReference>
<dbReference type="InterPro" id="IPR015421">
    <property type="entry name" value="PyrdxlP-dep_Trfase_major"/>
</dbReference>
<dbReference type="Proteomes" id="UP000001880">
    <property type="component" value="Chromosome"/>
</dbReference>
<dbReference type="HOGENOM" id="CLU_016922_10_0_7"/>
<dbReference type="AlphaFoldDB" id="D0LLI5"/>
<dbReference type="Pfam" id="PF00202">
    <property type="entry name" value="Aminotran_3"/>
    <property type="match status" value="1"/>
</dbReference>
<dbReference type="GO" id="GO:0030170">
    <property type="term" value="F:pyridoxal phosphate binding"/>
    <property type="evidence" value="ECO:0007669"/>
    <property type="project" value="InterPro"/>
</dbReference>
<evidence type="ECO:0000313" key="7">
    <source>
        <dbReference type="Proteomes" id="UP000001880"/>
    </source>
</evidence>
<accession>D0LLI5</accession>
<dbReference type="FunFam" id="3.40.640.10:FF:000004">
    <property type="entry name" value="Acetylornithine aminotransferase"/>
    <property type="match status" value="1"/>
</dbReference>
<dbReference type="PROSITE" id="PS00600">
    <property type="entry name" value="AA_TRANSFER_CLASS_3"/>
    <property type="match status" value="1"/>
</dbReference>
<comment type="cofactor">
    <cofactor evidence="1">
        <name>pyridoxal 5'-phosphate</name>
        <dbReference type="ChEBI" id="CHEBI:597326"/>
    </cofactor>
</comment>
<proteinExistence type="inferred from homology"/>
<dbReference type="Gene3D" id="3.40.640.10">
    <property type="entry name" value="Type I PLP-dependent aspartate aminotransferase-like (Major domain)"/>
    <property type="match status" value="1"/>
</dbReference>
<comment type="similarity">
    <text evidence="5">Belongs to the class-III pyridoxal-phosphate-dependent aminotransferase family.</text>
</comment>
<dbReference type="STRING" id="502025.Hoch_0564"/>
<evidence type="ECO:0000256" key="3">
    <source>
        <dbReference type="ARBA" id="ARBA00022679"/>
    </source>
</evidence>